<dbReference type="EMBL" id="CM001879">
    <property type="protein sequence ID" value="EOX95979.1"/>
    <property type="molecule type" value="Genomic_DNA"/>
</dbReference>
<accession>A0A061DT54</accession>
<proteinExistence type="predicted"/>
<reference evidence="2 3" key="1">
    <citation type="journal article" date="2013" name="Genome Biol.">
        <title>The genome sequence of the most widely cultivated cacao type and its use to identify candidate genes regulating pod color.</title>
        <authorList>
            <person name="Motamayor J.C."/>
            <person name="Mockaitis K."/>
            <person name="Schmutz J."/>
            <person name="Haiminen N."/>
            <person name="Iii D.L."/>
            <person name="Cornejo O."/>
            <person name="Findley S.D."/>
            <person name="Zheng P."/>
            <person name="Utro F."/>
            <person name="Royaert S."/>
            <person name="Saski C."/>
            <person name="Jenkins J."/>
            <person name="Podicheti R."/>
            <person name="Zhao M."/>
            <person name="Scheffler B.E."/>
            <person name="Stack J.C."/>
            <person name="Feltus F.A."/>
            <person name="Mustiga G.M."/>
            <person name="Amores F."/>
            <person name="Phillips W."/>
            <person name="Marelli J.P."/>
            <person name="May G.D."/>
            <person name="Shapiro H."/>
            <person name="Ma J."/>
            <person name="Bustamante C.D."/>
            <person name="Schnell R.J."/>
            <person name="Main D."/>
            <person name="Gilbert D."/>
            <person name="Parida L."/>
            <person name="Kuhn D.N."/>
        </authorList>
    </citation>
    <scope>NUCLEOTIDE SEQUENCE [LARGE SCALE GENOMIC DNA]</scope>
    <source>
        <strain evidence="3">cv. Matina 1-6</strain>
    </source>
</reference>
<dbReference type="Proteomes" id="UP000026915">
    <property type="component" value="Chromosome 1"/>
</dbReference>
<dbReference type="PANTHER" id="PTHR36045:SF2">
    <property type="entry name" value="OS04G0558500 PROTEIN"/>
    <property type="match status" value="1"/>
</dbReference>
<feature type="compositionally biased region" description="Acidic residues" evidence="1">
    <location>
        <begin position="21"/>
        <end position="33"/>
    </location>
</feature>
<feature type="region of interest" description="Disordered" evidence="1">
    <location>
        <begin position="1"/>
        <end position="34"/>
    </location>
</feature>
<keyword evidence="3" id="KW-1185">Reference proteome</keyword>
<dbReference type="HOGENOM" id="CLU_137075_0_0_1"/>
<dbReference type="Gramene" id="EOX95979">
    <property type="protein sequence ID" value="EOX95979"/>
    <property type="gene ID" value="TCM_005343"/>
</dbReference>
<organism evidence="2 3">
    <name type="scientific">Theobroma cacao</name>
    <name type="common">Cacao</name>
    <name type="synonym">Cocoa</name>
    <dbReference type="NCBI Taxonomy" id="3641"/>
    <lineage>
        <taxon>Eukaryota</taxon>
        <taxon>Viridiplantae</taxon>
        <taxon>Streptophyta</taxon>
        <taxon>Embryophyta</taxon>
        <taxon>Tracheophyta</taxon>
        <taxon>Spermatophyta</taxon>
        <taxon>Magnoliopsida</taxon>
        <taxon>eudicotyledons</taxon>
        <taxon>Gunneridae</taxon>
        <taxon>Pentapetalae</taxon>
        <taxon>rosids</taxon>
        <taxon>malvids</taxon>
        <taxon>Malvales</taxon>
        <taxon>Malvaceae</taxon>
        <taxon>Byttnerioideae</taxon>
        <taxon>Theobroma</taxon>
    </lineage>
</organism>
<dbReference type="FunCoup" id="A0A061DT54">
    <property type="interactions" value="404"/>
</dbReference>
<dbReference type="InParanoid" id="A0A061DT54"/>
<name>A0A061DT54_THECC</name>
<feature type="region of interest" description="Disordered" evidence="1">
    <location>
        <begin position="61"/>
        <end position="97"/>
    </location>
</feature>
<dbReference type="eggNOG" id="ENOG502S53R">
    <property type="taxonomic scope" value="Eukaryota"/>
</dbReference>
<sequence>MALDNKTNTLEARIDNRGDESDPESEEDLEELESDVKKMAEKILEYRATIPDQLKTTLDSILSSQRPNLPGIDDGSEAGPSGEHNADSEAIELDKEQRTEEKIRLLREKISSNISAMPVVLKRMKECIARIEKVDSSNGIIHPAFKKRKIS</sequence>
<dbReference type="OMA" id="LESCNGI"/>
<feature type="compositionally biased region" description="Basic and acidic residues" evidence="1">
    <location>
        <begin position="84"/>
        <end position="97"/>
    </location>
</feature>
<gene>
    <name evidence="2" type="ORF">TCM_005343</name>
</gene>
<protein>
    <submittedName>
        <fullName evidence="2">Uncharacterized protein</fullName>
    </submittedName>
</protein>
<evidence type="ECO:0000313" key="3">
    <source>
        <dbReference type="Proteomes" id="UP000026915"/>
    </source>
</evidence>
<dbReference type="PANTHER" id="PTHR36045">
    <property type="entry name" value="OS04G0558500 PROTEIN"/>
    <property type="match status" value="1"/>
</dbReference>
<evidence type="ECO:0000313" key="2">
    <source>
        <dbReference type="EMBL" id="EOX95979.1"/>
    </source>
</evidence>
<dbReference type="AlphaFoldDB" id="A0A061DT54"/>
<evidence type="ECO:0000256" key="1">
    <source>
        <dbReference type="SAM" id="MobiDB-lite"/>
    </source>
</evidence>
<dbReference type="STRING" id="3641.A0A061DT54"/>
<feature type="compositionally biased region" description="Polar residues" evidence="1">
    <location>
        <begin position="1"/>
        <end position="10"/>
    </location>
</feature>